<feature type="compositionally biased region" description="Low complexity" evidence="1">
    <location>
        <begin position="504"/>
        <end position="514"/>
    </location>
</feature>
<dbReference type="EMBL" id="PKFO01000003">
    <property type="protein sequence ID" value="PVH20204.1"/>
    <property type="molecule type" value="Genomic_DNA"/>
</dbReference>
<sequence length="582" mass="65240">MSSNASSARPSRPGRPGKPGRPPGRPPLAPSDHPALKLNILSQDKSSSLAKLHPVEMPNDAIVANLQTSYPKEKRWRDFRNDPNYIYVLQWIAQCRGYVKLASEHFDVDLFEMELFALVQPPPIDDLALLSNRLRLALLSKIHGKKIPSLGSFEPLFRVYFGSETPLKGPNEEEETEFAAADWPLFDDLFIDEKFQVLALLISEVSMYQDFREFIDKNKLSAAVLRPESVFREAKGASVEEYIVVFDGTACYKRTTKTVELQVPKKRSLAPADPDEALGARPFDVSVVNYEAVFRNIYQLDAFITELSGKKNKKNKTLLDVVKKPDFVENLFTFETKKRRIIHHRRKESEMARLLATRKRSSRLEAKEKQRYHEEQERKAQELEDLQYAVMRRSSHRTRNRFTDPVPMDYTGGITREERLKKRLEGTPDVSEEPSGSTEPTEVEPEVKNEAEQDIGSGSPQETEDVIETPQETPQEAEDIMEIDGPGKPQPNSNFQEVQQVQETSTGSSAGSSAPFTLPETMPSPKLAEASRETSEGPNRPNPTPKGEGQSIVSSFPATPTPAAASSVSVANGIDDSETVPE</sequence>
<feature type="compositionally biased region" description="Low complexity" evidence="1">
    <location>
        <begin position="1"/>
        <end position="11"/>
    </location>
</feature>
<dbReference type="Proteomes" id="UP000244309">
    <property type="component" value="Unassembled WGS sequence"/>
</dbReference>
<evidence type="ECO:0000256" key="1">
    <source>
        <dbReference type="SAM" id="MobiDB-lite"/>
    </source>
</evidence>
<dbReference type="GeneID" id="37007318"/>
<feature type="region of interest" description="Disordered" evidence="1">
    <location>
        <begin position="394"/>
        <end position="582"/>
    </location>
</feature>
<dbReference type="OrthoDB" id="303107at2759"/>
<name>A0A2V1AR43_9ASCO</name>
<feature type="compositionally biased region" description="Polar residues" evidence="1">
    <location>
        <begin position="490"/>
        <end position="503"/>
    </location>
</feature>
<feature type="compositionally biased region" description="Pro residues" evidence="1">
    <location>
        <begin position="19"/>
        <end position="29"/>
    </location>
</feature>
<keyword evidence="3" id="KW-1185">Reference proteome</keyword>
<feature type="region of interest" description="Disordered" evidence="1">
    <location>
        <begin position="360"/>
        <end position="380"/>
    </location>
</feature>
<dbReference type="AlphaFoldDB" id="A0A2V1AR43"/>
<dbReference type="STRING" id="45357.A0A2V1AR43"/>
<dbReference type="RefSeq" id="XP_025341144.1">
    <property type="nucleotide sequence ID" value="XM_025485679.1"/>
</dbReference>
<feature type="compositionally biased region" description="Low complexity" evidence="1">
    <location>
        <begin position="553"/>
        <end position="571"/>
    </location>
</feature>
<evidence type="ECO:0000313" key="2">
    <source>
        <dbReference type="EMBL" id="PVH20204.1"/>
    </source>
</evidence>
<protein>
    <submittedName>
        <fullName evidence="2">Uncharacterized protein</fullName>
    </submittedName>
</protein>
<evidence type="ECO:0000313" key="3">
    <source>
        <dbReference type="Proteomes" id="UP000244309"/>
    </source>
</evidence>
<dbReference type="VEuPathDB" id="FungiDB:CXQ85_001987"/>
<gene>
    <name evidence="2" type="ORF">CXQ85_001987</name>
</gene>
<reference evidence="2 3" key="1">
    <citation type="submission" date="2017-12" db="EMBL/GenBank/DDBJ databases">
        <title>Genome Sequence of a Multidrug-Resistant Candida haemulonii Isolate from a Patient with Chronic Leg Ulcers in Israel.</title>
        <authorList>
            <person name="Chow N.A."/>
            <person name="Gade L."/>
            <person name="Batra D."/>
            <person name="Rowe L.A."/>
            <person name="Ben-Ami R."/>
            <person name="Loparev V.N."/>
            <person name="Litvintseva A.P."/>
        </authorList>
    </citation>
    <scope>NUCLEOTIDE SEQUENCE [LARGE SCALE GENOMIC DNA]</scope>
    <source>
        <strain evidence="2 3">B11899</strain>
    </source>
</reference>
<proteinExistence type="predicted"/>
<accession>A0A2V1AR43</accession>
<feature type="compositionally biased region" description="Basic and acidic residues" evidence="1">
    <location>
        <begin position="415"/>
        <end position="426"/>
    </location>
</feature>
<organism evidence="2 3">
    <name type="scientific">Candidozyma haemuli</name>
    <dbReference type="NCBI Taxonomy" id="45357"/>
    <lineage>
        <taxon>Eukaryota</taxon>
        <taxon>Fungi</taxon>
        <taxon>Dikarya</taxon>
        <taxon>Ascomycota</taxon>
        <taxon>Saccharomycotina</taxon>
        <taxon>Pichiomycetes</taxon>
        <taxon>Metschnikowiaceae</taxon>
        <taxon>Candidozyma</taxon>
    </lineage>
</organism>
<feature type="compositionally biased region" description="Basic and acidic residues" evidence="1">
    <location>
        <begin position="362"/>
        <end position="380"/>
    </location>
</feature>
<feature type="region of interest" description="Disordered" evidence="1">
    <location>
        <begin position="1"/>
        <end position="37"/>
    </location>
</feature>
<comment type="caution">
    <text evidence="2">The sequence shown here is derived from an EMBL/GenBank/DDBJ whole genome shotgun (WGS) entry which is preliminary data.</text>
</comment>